<comment type="caution">
    <text evidence="3">The sequence shown here is derived from an EMBL/GenBank/DDBJ whole genome shotgun (WGS) entry which is preliminary data.</text>
</comment>
<protein>
    <submittedName>
        <fullName evidence="3">Uncharacterized protein</fullName>
    </submittedName>
</protein>
<evidence type="ECO:0000256" key="2">
    <source>
        <dbReference type="SAM" id="SignalP"/>
    </source>
</evidence>
<evidence type="ECO:0000313" key="4">
    <source>
        <dbReference type="Proteomes" id="UP000632273"/>
    </source>
</evidence>
<dbReference type="EMBL" id="BMHT01000002">
    <property type="protein sequence ID" value="GGF01785.1"/>
    <property type="molecule type" value="Genomic_DNA"/>
</dbReference>
<accession>A0ABQ1TR60</accession>
<organism evidence="3 4">
    <name type="scientific">Hymenobacter cavernae</name>
    <dbReference type="NCBI Taxonomy" id="2044852"/>
    <lineage>
        <taxon>Bacteria</taxon>
        <taxon>Pseudomonadati</taxon>
        <taxon>Bacteroidota</taxon>
        <taxon>Cytophagia</taxon>
        <taxon>Cytophagales</taxon>
        <taxon>Hymenobacteraceae</taxon>
        <taxon>Hymenobacter</taxon>
    </lineage>
</organism>
<feature type="signal peptide" evidence="2">
    <location>
        <begin position="1"/>
        <end position="18"/>
    </location>
</feature>
<evidence type="ECO:0000313" key="3">
    <source>
        <dbReference type="EMBL" id="GGF01785.1"/>
    </source>
</evidence>
<reference evidence="4" key="1">
    <citation type="journal article" date="2019" name="Int. J. Syst. Evol. Microbiol.">
        <title>The Global Catalogue of Microorganisms (GCM) 10K type strain sequencing project: providing services to taxonomists for standard genome sequencing and annotation.</title>
        <authorList>
            <consortium name="The Broad Institute Genomics Platform"/>
            <consortium name="The Broad Institute Genome Sequencing Center for Infectious Disease"/>
            <person name="Wu L."/>
            <person name="Ma J."/>
        </authorList>
    </citation>
    <scope>NUCLEOTIDE SEQUENCE [LARGE SCALE GENOMIC DNA]</scope>
    <source>
        <strain evidence="4">CGMCC 1.15197</strain>
    </source>
</reference>
<evidence type="ECO:0000256" key="1">
    <source>
        <dbReference type="SAM" id="MobiDB-lite"/>
    </source>
</evidence>
<feature type="chain" id="PRO_5046969488" evidence="2">
    <location>
        <begin position="19"/>
        <end position="107"/>
    </location>
</feature>
<dbReference type="Proteomes" id="UP000632273">
    <property type="component" value="Unassembled WGS sequence"/>
</dbReference>
<proteinExistence type="predicted"/>
<feature type="region of interest" description="Disordered" evidence="1">
    <location>
        <begin position="17"/>
        <end position="107"/>
    </location>
</feature>
<keyword evidence="2" id="KW-0732">Signal</keyword>
<name>A0ABQ1TR60_9BACT</name>
<feature type="compositionally biased region" description="Low complexity" evidence="1">
    <location>
        <begin position="17"/>
        <end position="27"/>
    </location>
</feature>
<gene>
    <name evidence="3" type="ORF">GCM10011383_10840</name>
</gene>
<feature type="compositionally biased region" description="Low complexity" evidence="1">
    <location>
        <begin position="91"/>
        <end position="107"/>
    </location>
</feature>
<sequence length="107" mass="10964">MLRLVSLSLLLIGGAASAAPAQNRAPVTPAQRNPTERVSPLPGVTLPNGVGQGKAEPLPMPTQVRPNGVLPQPYIPSGKVTAGPVDTLPSPAANRRTAPAQPRATRP</sequence>
<keyword evidence="4" id="KW-1185">Reference proteome</keyword>